<name>A0A5N5NKI8_9ROSI</name>
<sequence length="271" mass="30784">MTATEEADTEAPVGEQPTATEEPKVEENPVKGKKPRTPKEKKPRRFGEEIGFTAKSFERFSLKKMSRMKTVGKPPLAKSPSRLRPRRFLRSESTTSQAPGSMAKSQRPNRKWDTEESDPRPEYQSVSWESRALAKMAGGEFGDGESRNGGAGRSLSANSSPLFERGRFYEEYSARRNERLKRKKGDKGDEVKTPCNLGVTVESSKRRDSKRLESLRKSVSAAYSLERNENPRYMLRSMNKENKKPPLPVYNYEKSALAGERKVTARKVRKF</sequence>
<dbReference type="PANTHER" id="PTHR37259">
    <property type="entry name" value="OS07G0474300 PROTEIN"/>
    <property type="match status" value="1"/>
</dbReference>
<dbReference type="AlphaFoldDB" id="A0A5N5NKI8"/>
<evidence type="ECO:0000313" key="2">
    <source>
        <dbReference type="EMBL" id="KAB5568044.1"/>
    </source>
</evidence>
<keyword evidence="3" id="KW-1185">Reference proteome</keyword>
<feature type="compositionally biased region" description="Basic and acidic residues" evidence="1">
    <location>
        <begin position="21"/>
        <end position="30"/>
    </location>
</feature>
<proteinExistence type="predicted"/>
<feature type="compositionally biased region" description="Basic and acidic residues" evidence="1">
    <location>
        <begin position="37"/>
        <end position="48"/>
    </location>
</feature>
<reference evidence="3" key="1">
    <citation type="journal article" date="2019" name="Gigascience">
        <title>De novo genome assembly of the endangered Acer yangbiense, a plant species with extremely small populations endemic to Yunnan Province, China.</title>
        <authorList>
            <person name="Yang J."/>
            <person name="Wariss H.M."/>
            <person name="Tao L."/>
            <person name="Zhang R."/>
            <person name="Yun Q."/>
            <person name="Hollingsworth P."/>
            <person name="Dao Z."/>
            <person name="Luo G."/>
            <person name="Guo H."/>
            <person name="Ma Y."/>
            <person name="Sun W."/>
        </authorList>
    </citation>
    <scope>NUCLEOTIDE SEQUENCE [LARGE SCALE GENOMIC DNA]</scope>
    <source>
        <strain evidence="3">cv. br00</strain>
    </source>
</reference>
<dbReference type="EMBL" id="VDCV01000002">
    <property type="protein sequence ID" value="KAB5568044.1"/>
    <property type="molecule type" value="Genomic_DNA"/>
</dbReference>
<organism evidence="2 3">
    <name type="scientific">Salix brachista</name>
    <dbReference type="NCBI Taxonomy" id="2182728"/>
    <lineage>
        <taxon>Eukaryota</taxon>
        <taxon>Viridiplantae</taxon>
        <taxon>Streptophyta</taxon>
        <taxon>Embryophyta</taxon>
        <taxon>Tracheophyta</taxon>
        <taxon>Spermatophyta</taxon>
        <taxon>Magnoliopsida</taxon>
        <taxon>eudicotyledons</taxon>
        <taxon>Gunneridae</taxon>
        <taxon>Pentapetalae</taxon>
        <taxon>rosids</taxon>
        <taxon>fabids</taxon>
        <taxon>Malpighiales</taxon>
        <taxon>Salicaceae</taxon>
        <taxon>Saliceae</taxon>
        <taxon>Salix</taxon>
    </lineage>
</organism>
<dbReference type="PANTHER" id="PTHR37259:SF2">
    <property type="entry name" value="OS07G0474300 PROTEIN"/>
    <property type="match status" value="1"/>
</dbReference>
<feature type="compositionally biased region" description="Basic and acidic residues" evidence="1">
    <location>
        <begin position="110"/>
        <end position="121"/>
    </location>
</feature>
<protein>
    <submittedName>
        <fullName evidence="2">Uncharacterized protein</fullName>
    </submittedName>
</protein>
<comment type="caution">
    <text evidence="2">The sequence shown here is derived from an EMBL/GenBank/DDBJ whole genome shotgun (WGS) entry which is preliminary data.</text>
</comment>
<feature type="compositionally biased region" description="Polar residues" evidence="1">
    <location>
        <begin position="94"/>
        <end position="106"/>
    </location>
</feature>
<evidence type="ECO:0000256" key="1">
    <source>
        <dbReference type="SAM" id="MobiDB-lite"/>
    </source>
</evidence>
<gene>
    <name evidence="2" type="ORF">DKX38_001837</name>
</gene>
<dbReference type="Proteomes" id="UP000326939">
    <property type="component" value="Chromosome 2"/>
</dbReference>
<feature type="region of interest" description="Disordered" evidence="1">
    <location>
        <begin position="1"/>
        <end position="160"/>
    </location>
</feature>
<feature type="region of interest" description="Disordered" evidence="1">
    <location>
        <begin position="174"/>
        <end position="195"/>
    </location>
</feature>
<accession>A0A5N5NKI8</accession>
<evidence type="ECO:0000313" key="3">
    <source>
        <dbReference type="Proteomes" id="UP000326939"/>
    </source>
</evidence>